<reference evidence="4 5" key="2">
    <citation type="submission" date="2013-04" db="EMBL/GenBank/DDBJ databases">
        <title>The Genome Sequence of Bilophila wadsworthia 3_1_6.</title>
        <authorList>
            <consortium name="The Broad Institute Genomics Platform"/>
            <person name="Earl A."/>
            <person name="Ward D."/>
            <person name="Feldgarden M."/>
            <person name="Gevers D."/>
            <person name="Sibley C."/>
            <person name="Strauss J."/>
            <person name="Allen-Vercoe E."/>
            <person name="Walker B."/>
            <person name="Young S."/>
            <person name="Zeng Q."/>
            <person name="Gargeya S."/>
            <person name="Fitzgerald M."/>
            <person name="Haas B."/>
            <person name="Abouelleil A."/>
            <person name="Allen A.W."/>
            <person name="Alvarado L."/>
            <person name="Arachchi H.M."/>
            <person name="Berlin A.M."/>
            <person name="Chapman S.B."/>
            <person name="Gainer-Dewar J."/>
            <person name="Goldberg J."/>
            <person name="Griggs A."/>
            <person name="Gujja S."/>
            <person name="Hansen M."/>
            <person name="Howarth C."/>
            <person name="Imamovic A."/>
            <person name="Ireland A."/>
            <person name="Larimer J."/>
            <person name="McCowan C."/>
            <person name="Murphy C."/>
            <person name="Pearson M."/>
            <person name="Poon T.W."/>
            <person name="Priest M."/>
            <person name="Roberts A."/>
            <person name="Saif S."/>
            <person name="Shea T."/>
            <person name="Sisk P."/>
            <person name="Sykes S."/>
            <person name="Wortman J."/>
            <person name="Nusbaum C."/>
            <person name="Birren B."/>
        </authorList>
    </citation>
    <scope>NUCLEOTIDE SEQUENCE [LARGE SCALE GENOMIC DNA]</scope>
    <source>
        <strain evidence="4 5">3_1_6</strain>
    </source>
</reference>
<dbReference type="InterPro" id="IPR011049">
    <property type="entry name" value="Serralysin-like_metalloprot_C"/>
</dbReference>
<evidence type="ECO:0000256" key="2">
    <source>
        <dbReference type="ARBA" id="ARBA00022525"/>
    </source>
</evidence>
<reference evidence="4 5" key="1">
    <citation type="submission" date="2010-10" db="EMBL/GenBank/DDBJ databases">
        <authorList>
            <consortium name="The Broad Institute Genome Sequencing Platform"/>
            <person name="Ward D."/>
            <person name="Earl A."/>
            <person name="Feldgarden M."/>
            <person name="Young S.K."/>
            <person name="Gargeya S."/>
            <person name="Zeng Q."/>
            <person name="Alvarado L."/>
            <person name="Berlin A."/>
            <person name="Bochicchio J."/>
            <person name="Chapman S.B."/>
            <person name="Chen Z."/>
            <person name="Freedman E."/>
            <person name="Gellesch M."/>
            <person name="Goldberg J."/>
            <person name="Griggs A."/>
            <person name="Gujja S."/>
            <person name="Heilman E."/>
            <person name="Heiman D."/>
            <person name="Howarth C."/>
            <person name="Mehta T."/>
            <person name="Neiman D."/>
            <person name="Pearson M."/>
            <person name="Roberts A."/>
            <person name="Saif S."/>
            <person name="Shea T."/>
            <person name="Shenoy N."/>
            <person name="Sisk P."/>
            <person name="Stolte C."/>
            <person name="Sykes S."/>
            <person name="White J."/>
            <person name="Yandava C."/>
            <person name="Allen-Vercoe E."/>
            <person name="Sibley C."/>
            <person name="Ambrose C.E."/>
            <person name="Strauss J."/>
            <person name="Daigneault M."/>
            <person name="Haas B."/>
            <person name="Nusbaum C."/>
            <person name="Birren B."/>
        </authorList>
    </citation>
    <scope>NUCLEOTIDE SEQUENCE [LARGE SCALE GENOMIC DNA]</scope>
    <source>
        <strain evidence="4 5">3_1_6</strain>
    </source>
</reference>
<sequence>MADLTLRHPANGANQVIPSEKFDHIAFDFPSDSVVLSKEGNDLLLSFEDGSRITLTDFYTTFSKDSIPDFIVDGTSVSGSEFFAALNEPDLMPAAGPAVAASNADGGRFHEYTDASLMDGVERLGGLDLGLNRAAEPDRELEAYGNRGVEEEETVVEEVIVPERPLFNDAPSGGSSAVTTDEGNIPGMGSQHETPATQPFGAATDGSFKMELHGADATVSIGGTELKVENGKLYHNGVEVTADTAVSVPGGAHGTLTVTGMDADGTVHYTYTLTTPVDATGNASNRPGEGDAGRGEAVHADAFDVTITTTGGTATGQITVDALDDAPVLTVQGDRVEHAADSEGGSITDTFMVHFGADGPGDAAFTFDGHALEKNVEGNWQYTDPDGLYTITVVQTGTDANEFRYSYTLEYDSTKVKEGFGGDLKVVATDGDLDTATDTVHIAVTNTAPEAADNIYDIDKAVAGESIISASASAVLGDSIITVGGTVGDRIHTGWMTDKQDDAFSVLEDGVAGDLFGKFFSDLGGNNLTLDTLKDAAHIYTLKISSGTSADQVQAAVKYASEHNLLLYIEGDLNSSLLGNTPLNCVTIVNGNLSINSEGFGANSFLYVTGDVHAGEDFTVSGGLAVGGDLTGSASIEVEHTADVFTPDNVVISSTVPSGEVPSTSITITFEDLLHNDMDRDDASVSKDGLHITEITIGGKTYTSHDASTDISYNETTKISIDWQKGTISVTNTGKNSESIQFGYGVEDRHGATDSADITVNVTATTGAGSIGDDLLQGATTTENVAMSYNISFVLDKSGSMGSSYSTAKEAVANYIEKLWDDIQNTDAIINIQVVKFSSSVGWGDNNTFTLDKSTTYKELQAFLSAHVTNNDKASGNTNYEDALLKAESWFNSQEENGFANRLYFISDGEPNRPYGKPVERAEAVYDRIVGDSAHPVDVHAIGILGNGANDLDVLNKFDNTDGADQIRNAGELYDAIASSTVTKPVSDTIFANKGDDVVFGDTAQFSVDGATVSLAEYVKAQLGFNPSTADVIDYVREHPEEIGSALVPNANEGKPDMPDALIGGEGNDVMYGQGGNDLLIGDGSNTSGADDTLHRLAQELGTLTGGSHGVTPASLSDAILNLGHDSAKLHELADWSEKHLENSSDGDDWLFGGEGNDVLFGLGGNDHLYGGSGDDVLFGGSGNDHLYGGSGNDILFGGSGDDYLDGGEGRDILFGGSGNDIIKYDSTDFLVDGGDGIDFLITDNKDLTLDDLLRNTDPNNGPIVQNVEVLISGDHALSLTDTAGLKQYGIELGLDGDKETLTLTDAWTQQGDAFVNADAGLTIQVHGLTPETVTDDQAMLHKFILENAQ</sequence>
<dbReference type="RefSeq" id="WP_016360967.1">
    <property type="nucleotide sequence ID" value="NZ_KE150239.1"/>
</dbReference>
<evidence type="ECO:0000313" key="5">
    <source>
        <dbReference type="Proteomes" id="UP000006034"/>
    </source>
</evidence>
<dbReference type="InterPro" id="IPR018511">
    <property type="entry name" value="Hemolysin-typ_Ca-bd_CS"/>
</dbReference>
<dbReference type="GO" id="GO:0005576">
    <property type="term" value="C:extracellular region"/>
    <property type="evidence" value="ECO:0007669"/>
    <property type="project" value="UniProtKB-SubCell"/>
</dbReference>
<dbReference type="InterPro" id="IPR001343">
    <property type="entry name" value="Hemolysn_Ca-bd"/>
</dbReference>
<dbReference type="SUPFAM" id="SSF53300">
    <property type="entry name" value="vWA-like"/>
    <property type="match status" value="1"/>
</dbReference>
<dbReference type="Pfam" id="PF00353">
    <property type="entry name" value="HemolysinCabind"/>
    <property type="match status" value="3"/>
</dbReference>
<dbReference type="Gene3D" id="3.40.50.410">
    <property type="entry name" value="von Willebrand factor, type A domain"/>
    <property type="match status" value="1"/>
</dbReference>
<dbReference type="SMART" id="SM00327">
    <property type="entry name" value="VWA"/>
    <property type="match status" value="1"/>
</dbReference>
<dbReference type="InterPro" id="IPR036465">
    <property type="entry name" value="vWFA_dom_sf"/>
</dbReference>
<dbReference type="eggNOG" id="COG2304">
    <property type="taxonomic scope" value="Bacteria"/>
</dbReference>
<dbReference type="SUPFAM" id="SSF51120">
    <property type="entry name" value="beta-Roll"/>
    <property type="match status" value="1"/>
</dbReference>
<dbReference type="eggNOG" id="COG2931">
    <property type="taxonomic scope" value="Bacteria"/>
</dbReference>
<dbReference type="PRINTS" id="PR00313">
    <property type="entry name" value="CABNDNGRPT"/>
</dbReference>
<dbReference type="InterPro" id="IPR050557">
    <property type="entry name" value="RTX_toxin/Mannuronan_C5-epim"/>
</dbReference>
<name>S2LB86_BILW3</name>
<dbReference type="CDD" id="cd00198">
    <property type="entry name" value="vWFA"/>
    <property type="match status" value="1"/>
</dbReference>
<dbReference type="PANTHER" id="PTHR38340">
    <property type="entry name" value="S-LAYER PROTEIN"/>
    <property type="match status" value="1"/>
</dbReference>
<comment type="caution">
    <text evidence="4">The sequence shown here is derived from an EMBL/GenBank/DDBJ whole genome shotgun (WGS) entry which is preliminary data.</text>
</comment>
<dbReference type="PANTHER" id="PTHR38340:SF1">
    <property type="entry name" value="S-LAYER PROTEIN"/>
    <property type="match status" value="1"/>
</dbReference>
<dbReference type="GeneID" id="78087187"/>
<dbReference type="STRING" id="563192.HMPREF0179_05284"/>
<dbReference type="OrthoDB" id="5459075at2"/>
<dbReference type="CDD" id="cd10140">
    <property type="entry name" value="PFM_aerolysin_family"/>
    <property type="match status" value="1"/>
</dbReference>
<proteinExistence type="predicted"/>
<dbReference type="InterPro" id="IPR002035">
    <property type="entry name" value="VWF_A"/>
</dbReference>
<evidence type="ECO:0000313" key="4">
    <source>
        <dbReference type="EMBL" id="EPC05762.1"/>
    </source>
</evidence>
<dbReference type="Gene3D" id="2.150.10.10">
    <property type="entry name" value="Serralysin-like metalloprotease, C-terminal"/>
    <property type="match status" value="2"/>
</dbReference>
<dbReference type="HOGENOM" id="CLU_257720_0_0_7"/>
<accession>S2LB86</accession>
<gene>
    <name evidence="4" type="ORF">HMPREF0179_05284</name>
</gene>
<organism evidence="4 5">
    <name type="scientific">Bilophila wadsworthia (strain 3_1_6)</name>
    <dbReference type="NCBI Taxonomy" id="563192"/>
    <lineage>
        <taxon>Bacteria</taxon>
        <taxon>Pseudomonadati</taxon>
        <taxon>Thermodesulfobacteriota</taxon>
        <taxon>Desulfovibrionia</taxon>
        <taxon>Desulfovibrionales</taxon>
        <taxon>Desulfovibrionaceae</taxon>
        <taxon>Bilophila</taxon>
    </lineage>
</organism>
<keyword evidence="5" id="KW-1185">Reference proteome</keyword>
<comment type="subcellular location">
    <subcellularLocation>
        <location evidence="1">Secreted</location>
    </subcellularLocation>
</comment>
<keyword evidence="2" id="KW-0964">Secreted</keyword>
<dbReference type="PROSITE" id="PS00330">
    <property type="entry name" value="HEMOLYSIN_CALCIUM"/>
    <property type="match status" value="3"/>
</dbReference>
<dbReference type="EMBL" id="ADCP02000002">
    <property type="protein sequence ID" value="EPC05762.1"/>
    <property type="molecule type" value="Genomic_DNA"/>
</dbReference>
<evidence type="ECO:0000256" key="1">
    <source>
        <dbReference type="ARBA" id="ARBA00004613"/>
    </source>
</evidence>
<protein>
    <recommendedName>
        <fullName evidence="3">VWFA domain-containing protein</fullName>
    </recommendedName>
</protein>
<dbReference type="Pfam" id="PF00092">
    <property type="entry name" value="VWA"/>
    <property type="match status" value="1"/>
</dbReference>
<dbReference type="GO" id="GO:0005509">
    <property type="term" value="F:calcium ion binding"/>
    <property type="evidence" value="ECO:0007669"/>
    <property type="project" value="InterPro"/>
</dbReference>
<evidence type="ECO:0000259" key="3">
    <source>
        <dbReference type="PROSITE" id="PS50234"/>
    </source>
</evidence>
<dbReference type="Proteomes" id="UP000006034">
    <property type="component" value="Unassembled WGS sequence"/>
</dbReference>
<feature type="domain" description="VWFA" evidence="3">
    <location>
        <begin position="790"/>
        <end position="990"/>
    </location>
</feature>
<dbReference type="PROSITE" id="PS50234">
    <property type="entry name" value="VWFA"/>
    <property type="match status" value="1"/>
</dbReference>